<comment type="cofactor">
    <cofactor evidence="3">
        <name>Mg(2+)</name>
        <dbReference type="ChEBI" id="CHEBI:18420"/>
    </cofactor>
    <text evidence="3">Binds 2 magnesium ions per subunit.</text>
</comment>
<dbReference type="Gene3D" id="1.10.4080.10">
    <property type="entry name" value="ADP-ribosylation/Crystallin J1"/>
    <property type="match status" value="1"/>
</dbReference>
<feature type="binding site" evidence="3">
    <location>
        <position position="29"/>
    </location>
    <ligand>
        <name>Mg(2+)</name>
        <dbReference type="ChEBI" id="CHEBI:18420"/>
        <label>1</label>
    </ligand>
</feature>
<feature type="binding site" evidence="3">
    <location>
        <position position="28"/>
    </location>
    <ligand>
        <name>Mg(2+)</name>
        <dbReference type="ChEBI" id="CHEBI:18420"/>
        <label>1</label>
    </ligand>
</feature>
<evidence type="ECO:0000256" key="2">
    <source>
        <dbReference type="ARBA" id="ARBA00022801"/>
    </source>
</evidence>
<reference evidence="4" key="1">
    <citation type="journal article" date="2021" name="PeerJ">
        <title>Extensive microbial diversity within the chicken gut microbiome revealed by metagenomics and culture.</title>
        <authorList>
            <person name="Gilroy R."/>
            <person name="Ravi A."/>
            <person name="Getino M."/>
            <person name="Pursley I."/>
            <person name="Horton D.L."/>
            <person name="Alikhan N.F."/>
            <person name="Baker D."/>
            <person name="Gharbi K."/>
            <person name="Hall N."/>
            <person name="Watson M."/>
            <person name="Adriaenssens E.M."/>
            <person name="Foster-Nyarko E."/>
            <person name="Jarju S."/>
            <person name="Secka A."/>
            <person name="Antonio M."/>
            <person name="Oren A."/>
            <person name="Chaudhuri R.R."/>
            <person name="La Ragione R."/>
            <person name="Hildebrand F."/>
            <person name="Pallen M.J."/>
        </authorList>
    </citation>
    <scope>NUCLEOTIDE SEQUENCE</scope>
    <source>
        <strain evidence="4">ChiHecolR3B27-1887</strain>
    </source>
</reference>
<keyword evidence="2" id="KW-0378">Hydrolase</keyword>
<evidence type="ECO:0000313" key="5">
    <source>
        <dbReference type="Proteomes" id="UP000824029"/>
    </source>
</evidence>
<comment type="caution">
    <text evidence="4">The sequence shown here is derived from an EMBL/GenBank/DDBJ whole genome shotgun (WGS) entry which is preliminary data.</text>
</comment>
<feature type="non-terminal residue" evidence="4">
    <location>
        <position position="1"/>
    </location>
</feature>
<sequence length="66" mass="6831">DAALWCLANTSSYAECVLAAVNLGDDTDTTAAVAGALAGIVYGIEGIPAEWLDKLRGKDLIEACLF</sequence>
<evidence type="ECO:0000313" key="4">
    <source>
        <dbReference type="EMBL" id="HIZ17492.1"/>
    </source>
</evidence>
<keyword evidence="3" id="KW-0460">Magnesium</keyword>
<evidence type="ECO:0000256" key="3">
    <source>
        <dbReference type="PIRSR" id="PIRSR605502-1"/>
    </source>
</evidence>
<name>A0A9D2IPB9_9ACTN</name>
<dbReference type="PANTHER" id="PTHR16222">
    <property type="entry name" value="ADP-RIBOSYLGLYCOHYDROLASE"/>
    <property type="match status" value="1"/>
</dbReference>
<dbReference type="InterPro" id="IPR036705">
    <property type="entry name" value="Ribosyl_crysJ1_sf"/>
</dbReference>
<dbReference type="Pfam" id="PF03747">
    <property type="entry name" value="ADP_ribosyl_GH"/>
    <property type="match status" value="1"/>
</dbReference>
<comment type="similarity">
    <text evidence="1">Belongs to the ADP-ribosylglycohydrolase family.</text>
</comment>
<dbReference type="EMBL" id="DXBZ01000001">
    <property type="protein sequence ID" value="HIZ17492.1"/>
    <property type="molecule type" value="Genomic_DNA"/>
</dbReference>
<keyword evidence="3" id="KW-0479">Metal-binding</keyword>
<proteinExistence type="inferred from homology"/>
<dbReference type="Proteomes" id="UP000824029">
    <property type="component" value="Unassembled WGS sequence"/>
</dbReference>
<feature type="binding site" evidence="3">
    <location>
        <position position="26"/>
    </location>
    <ligand>
        <name>Mg(2+)</name>
        <dbReference type="ChEBI" id="CHEBI:18420"/>
        <label>1</label>
    </ligand>
</feature>
<dbReference type="GO" id="GO:0016787">
    <property type="term" value="F:hydrolase activity"/>
    <property type="evidence" value="ECO:0007669"/>
    <property type="project" value="UniProtKB-KW"/>
</dbReference>
<reference evidence="4" key="2">
    <citation type="submission" date="2021-04" db="EMBL/GenBank/DDBJ databases">
        <authorList>
            <person name="Gilroy R."/>
        </authorList>
    </citation>
    <scope>NUCLEOTIDE SEQUENCE</scope>
    <source>
        <strain evidence="4">ChiHecolR3B27-1887</strain>
    </source>
</reference>
<protein>
    <submittedName>
        <fullName evidence="4">ADP-ribosylglycohydrolase family protein</fullName>
    </submittedName>
</protein>
<gene>
    <name evidence="4" type="ORF">IAA22_00005</name>
</gene>
<evidence type="ECO:0000256" key="1">
    <source>
        <dbReference type="ARBA" id="ARBA00010702"/>
    </source>
</evidence>
<organism evidence="4 5">
    <name type="scientific">Candidatus Olsenella stercoravium</name>
    <dbReference type="NCBI Taxonomy" id="2838713"/>
    <lineage>
        <taxon>Bacteria</taxon>
        <taxon>Bacillati</taxon>
        <taxon>Actinomycetota</taxon>
        <taxon>Coriobacteriia</taxon>
        <taxon>Coriobacteriales</taxon>
        <taxon>Atopobiaceae</taxon>
        <taxon>Olsenella</taxon>
    </lineage>
</organism>
<dbReference type="PANTHER" id="PTHR16222:SF24">
    <property type="entry name" value="ADP-RIBOSYLHYDROLASE ARH3"/>
    <property type="match status" value="1"/>
</dbReference>
<dbReference type="GO" id="GO:0046872">
    <property type="term" value="F:metal ion binding"/>
    <property type="evidence" value="ECO:0007669"/>
    <property type="project" value="UniProtKB-KW"/>
</dbReference>
<dbReference type="InterPro" id="IPR050792">
    <property type="entry name" value="ADP-ribosylglycohydrolase"/>
</dbReference>
<accession>A0A9D2IPB9</accession>
<dbReference type="AlphaFoldDB" id="A0A9D2IPB9"/>
<dbReference type="InterPro" id="IPR005502">
    <property type="entry name" value="Ribosyl_crysJ1"/>
</dbReference>
<dbReference type="SUPFAM" id="SSF101478">
    <property type="entry name" value="ADP-ribosylglycohydrolase"/>
    <property type="match status" value="1"/>
</dbReference>